<feature type="region of interest" description="Disordered" evidence="1">
    <location>
        <begin position="32"/>
        <end position="59"/>
    </location>
</feature>
<dbReference type="RefSeq" id="WP_125671764.1">
    <property type="nucleotide sequence ID" value="NZ_RCOS01000111.1"/>
</dbReference>
<feature type="compositionally biased region" description="Pro residues" evidence="1">
    <location>
        <begin position="35"/>
        <end position="57"/>
    </location>
</feature>
<sequence length="370" mass="41620">MEIKWRHEYILGGVLAPYIALVILSLTKPVEKPSAPAPTPSPPAPPSPPPPKPPAPQPEVHLSLNKTTLIEDPNDVIIATLSWKNVPQDPNAWYTLSILSDGTLVAGGVSTKNLPSEGSVKFNITYLMRYIDQYYLPSPGAWYGILTYEPLGGSKQTWASVEKINVNIIDKYRLDDVVKAEYDLTNDTVTLYLNKSVDNALLLWQFFTYDRYGRMIRSSGTHPYWHPMWFSGDKIVIDLPGDPDPREVKIEFNILKRGIKTFNIEIKRPPIPIEISVSPINPGETIKLWVFFNRSLPRRAWIYYTPTAYLTTLTPTARLDAPGDTSFISIGLDPARTYHVTVKRLDTGAVKEADVTFTGDPDENSYNIYL</sequence>
<accession>A0A3R9PDW8</accession>
<keyword evidence="2" id="KW-0812">Transmembrane</keyword>
<keyword evidence="4" id="KW-1185">Reference proteome</keyword>
<comment type="caution">
    <text evidence="3">The sequence shown here is derived from an EMBL/GenBank/DDBJ whole genome shotgun (WGS) entry which is preliminary data.</text>
</comment>
<keyword evidence="2" id="KW-0472">Membrane</keyword>
<evidence type="ECO:0000256" key="2">
    <source>
        <dbReference type="SAM" id="Phobius"/>
    </source>
</evidence>
<gene>
    <name evidence="3" type="ORF">D6D85_09570</name>
</gene>
<dbReference type="AlphaFoldDB" id="A0A3R9PDW8"/>
<proteinExistence type="predicted"/>
<feature type="transmembrane region" description="Helical" evidence="2">
    <location>
        <begin position="9"/>
        <end position="27"/>
    </location>
</feature>
<dbReference type="EMBL" id="RCOS01000111">
    <property type="protein sequence ID" value="RSN73731.1"/>
    <property type="molecule type" value="Genomic_DNA"/>
</dbReference>
<protein>
    <submittedName>
        <fullName evidence="3">Uncharacterized protein</fullName>
    </submittedName>
</protein>
<evidence type="ECO:0000313" key="4">
    <source>
        <dbReference type="Proteomes" id="UP000277582"/>
    </source>
</evidence>
<evidence type="ECO:0000313" key="3">
    <source>
        <dbReference type="EMBL" id="RSN73731.1"/>
    </source>
</evidence>
<name>A0A3R9PDW8_9CREN</name>
<organism evidence="3 4">
    <name type="scientific">Candidatus Methanodesulfokora washburnensis</name>
    <dbReference type="NCBI Taxonomy" id="2478471"/>
    <lineage>
        <taxon>Archaea</taxon>
        <taxon>Thermoproteota</taxon>
        <taxon>Candidatus Korarchaeia</taxon>
        <taxon>Candidatus Korarchaeia incertae sedis</taxon>
        <taxon>Candidatus Methanodesulfokora</taxon>
    </lineage>
</organism>
<dbReference type="Proteomes" id="UP000277582">
    <property type="component" value="Unassembled WGS sequence"/>
</dbReference>
<evidence type="ECO:0000256" key="1">
    <source>
        <dbReference type="SAM" id="MobiDB-lite"/>
    </source>
</evidence>
<reference evidence="3 4" key="1">
    <citation type="submission" date="2018-10" db="EMBL/GenBank/DDBJ databases">
        <title>Co-occurring genomic capacity for anaerobic methane metabolism and dissimilatory sulfite reduction discovered in the Korarchaeota.</title>
        <authorList>
            <person name="Mckay L.J."/>
            <person name="Dlakic M."/>
            <person name="Fields M.W."/>
            <person name="Delmont T.O."/>
            <person name="Eren A.M."/>
            <person name="Jay Z.J."/>
            <person name="Klingelsmith K.B."/>
            <person name="Rusch D.B."/>
            <person name="Inskeep W.P."/>
        </authorList>
    </citation>
    <scope>NUCLEOTIDE SEQUENCE [LARGE SCALE GENOMIC DNA]</scope>
    <source>
        <strain evidence="3 4">MDKW</strain>
    </source>
</reference>
<keyword evidence="2" id="KW-1133">Transmembrane helix</keyword>